<proteinExistence type="inferred from homology"/>
<keyword evidence="10" id="KW-1185">Reference proteome</keyword>
<accession>A0A927CG57</accession>
<dbReference type="GO" id="GO:0042907">
    <property type="term" value="F:xanthine transmembrane transporter activity"/>
    <property type="evidence" value="ECO:0007669"/>
    <property type="project" value="TreeGrafter"/>
</dbReference>
<feature type="transmembrane region" description="Helical" evidence="8">
    <location>
        <begin position="12"/>
        <end position="33"/>
    </location>
</feature>
<keyword evidence="4 8" id="KW-0812">Transmembrane</keyword>
<dbReference type="InterPro" id="IPR006043">
    <property type="entry name" value="NCS2"/>
</dbReference>
<feature type="transmembrane region" description="Helical" evidence="8">
    <location>
        <begin position="190"/>
        <end position="208"/>
    </location>
</feature>
<dbReference type="Proteomes" id="UP000639396">
    <property type="component" value="Unassembled WGS sequence"/>
</dbReference>
<feature type="transmembrane region" description="Helical" evidence="8">
    <location>
        <begin position="162"/>
        <end position="183"/>
    </location>
</feature>
<evidence type="ECO:0000313" key="10">
    <source>
        <dbReference type="Proteomes" id="UP000639396"/>
    </source>
</evidence>
<keyword evidence="3" id="KW-0813">Transport</keyword>
<dbReference type="Pfam" id="PF00860">
    <property type="entry name" value="Xan_ur_permease"/>
    <property type="match status" value="1"/>
</dbReference>
<feature type="transmembrane region" description="Helical" evidence="8">
    <location>
        <begin position="353"/>
        <end position="371"/>
    </location>
</feature>
<dbReference type="PANTHER" id="PTHR42810">
    <property type="entry name" value="PURINE PERMEASE C1399.01C-RELATED"/>
    <property type="match status" value="1"/>
</dbReference>
<evidence type="ECO:0000256" key="2">
    <source>
        <dbReference type="ARBA" id="ARBA00008821"/>
    </source>
</evidence>
<evidence type="ECO:0000256" key="3">
    <source>
        <dbReference type="ARBA" id="ARBA00022448"/>
    </source>
</evidence>
<feature type="transmembrane region" description="Helical" evidence="8">
    <location>
        <begin position="283"/>
        <end position="303"/>
    </location>
</feature>
<comment type="subcellular location">
    <subcellularLocation>
        <location evidence="1">Membrane</location>
        <topology evidence="1">Multi-pass membrane protein</topology>
    </subcellularLocation>
</comment>
<keyword evidence="6 8" id="KW-0472">Membrane</keyword>
<evidence type="ECO:0000256" key="8">
    <source>
        <dbReference type="SAM" id="Phobius"/>
    </source>
</evidence>
<dbReference type="AlphaFoldDB" id="A0A927CG57"/>
<protein>
    <submittedName>
        <fullName evidence="9">Uracil/xanthine transporter</fullName>
    </submittedName>
</protein>
<evidence type="ECO:0000256" key="5">
    <source>
        <dbReference type="ARBA" id="ARBA00022989"/>
    </source>
</evidence>
<dbReference type="EMBL" id="JACXJA010000074">
    <property type="protein sequence ID" value="MBD2866859.1"/>
    <property type="molecule type" value="Genomic_DNA"/>
</dbReference>
<feature type="region of interest" description="Disordered" evidence="7">
    <location>
        <begin position="434"/>
        <end position="453"/>
    </location>
</feature>
<organism evidence="9 10">
    <name type="scientific">Paenibacillus oceani</name>
    <dbReference type="NCBI Taxonomy" id="2772510"/>
    <lineage>
        <taxon>Bacteria</taxon>
        <taxon>Bacillati</taxon>
        <taxon>Bacillota</taxon>
        <taxon>Bacilli</taxon>
        <taxon>Bacillales</taxon>
        <taxon>Paenibacillaceae</taxon>
        <taxon>Paenibacillus</taxon>
    </lineage>
</organism>
<evidence type="ECO:0000256" key="1">
    <source>
        <dbReference type="ARBA" id="ARBA00004141"/>
    </source>
</evidence>
<comment type="caution">
    <text evidence="9">The sequence shown here is derived from an EMBL/GenBank/DDBJ whole genome shotgun (WGS) entry which is preliminary data.</text>
</comment>
<feature type="transmembrane region" description="Helical" evidence="8">
    <location>
        <begin position="101"/>
        <end position="121"/>
    </location>
</feature>
<evidence type="ECO:0000256" key="6">
    <source>
        <dbReference type="ARBA" id="ARBA00023136"/>
    </source>
</evidence>
<dbReference type="GO" id="GO:0005886">
    <property type="term" value="C:plasma membrane"/>
    <property type="evidence" value="ECO:0007669"/>
    <property type="project" value="TreeGrafter"/>
</dbReference>
<gene>
    <name evidence="9" type="ORF">IDH45_33310</name>
</gene>
<evidence type="ECO:0000256" key="4">
    <source>
        <dbReference type="ARBA" id="ARBA00022692"/>
    </source>
</evidence>
<evidence type="ECO:0000313" key="9">
    <source>
        <dbReference type="EMBL" id="MBD2866859.1"/>
    </source>
</evidence>
<dbReference type="NCBIfam" id="NF008502">
    <property type="entry name" value="PRK11412.1"/>
    <property type="match status" value="1"/>
</dbReference>
<evidence type="ECO:0000256" key="7">
    <source>
        <dbReference type="SAM" id="MobiDB-lite"/>
    </source>
</evidence>
<dbReference type="RefSeq" id="WP_190932470.1">
    <property type="nucleotide sequence ID" value="NZ_JACXJA010000074.1"/>
</dbReference>
<dbReference type="PANTHER" id="PTHR42810:SF4">
    <property type="entry name" value="URIC ACID TRANSPORTER UACT"/>
    <property type="match status" value="1"/>
</dbReference>
<feature type="transmembrane region" description="Helical" evidence="8">
    <location>
        <begin position="323"/>
        <end position="341"/>
    </location>
</feature>
<reference evidence="9" key="1">
    <citation type="submission" date="2020-09" db="EMBL/GenBank/DDBJ databases">
        <title>A novel bacterium of genus Paenibacillus, isolated from South China Sea.</title>
        <authorList>
            <person name="Huang H."/>
            <person name="Mo K."/>
            <person name="Hu Y."/>
        </authorList>
    </citation>
    <scope>NUCLEOTIDE SEQUENCE</scope>
    <source>
        <strain evidence="9">IB182363</strain>
    </source>
</reference>
<name>A0A927CG57_9BACL</name>
<feature type="transmembrane region" description="Helical" evidence="8">
    <location>
        <begin position="241"/>
        <end position="262"/>
    </location>
</feature>
<dbReference type="NCBIfam" id="NF037981">
    <property type="entry name" value="NCS2_1"/>
    <property type="match status" value="1"/>
</dbReference>
<comment type="similarity">
    <text evidence="2">Belongs to the nucleobase:cation symporter-2 (NCS2) (TC 2.A.40) family.</text>
</comment>
<feature type="transmembrane region" description="Helical" evidence="8">
    <location>
        <begin position="128"/>
        <end position="150"/>
    </location>
</feature>
<feature type="transmembrane region" description="Helical" evidence="8">
    <location>
        <begin position="411"/>
        <end position="431"/>
    </location>
</feature>
<sequence>MNRSTSVQTLLGGLQWLFFMFANTVVVPLSIGVAFELSDAEVAAALQRAFILTGAASALQALFGHRYPLLEGHSGMWWGMLLGMAASAPSLGMSLPEVGGALSLGILTSGVVTFLIGATGFSHILARLFGPVVTCVYLFLLALQLTLLFFKGMLDYTPGHPVSVQVMLLSLLVAVLVIVVQAGKGPIRNYAVLIGIAAGWIGYSLWLASPVTEAGGGGSSAGTGEAASSLLSLFPWGTPHLSWGIFLTALLTGLLNASNNLAAIRGADELYAQKAASGQFRRSFMLTGGFTVLGGAFGLVPYAPFTSTLGFLQTTGLLKRAPFLAGSAMFIVIGLVPPLGTHLSAMPLSVAQAVLFVAYWPLFGSALRVAAGLPLTNGMVLRLAGPVVLGVSLMNIPAEAFLNLPPFIRPMVGNGLLMGVLVAVIAENGFVRSGRDGSSGDGSPIRPKVTDKR</sequence>
<keyword evidence="5 8" id="KW-1133">Transmembrane helix</keyword>